<reference evidence="3" key="1">
    <citation type="submission" date="2022-11" db="UniProtKB">
        <authorList>
            <consortium name="WormBaseParasite"/>
        </authorList>
    </citation>
    <scope>IDENTIFICATION</scope>
</reference>
<evidence type="ECO:0000256" key="1">
    <source>
        <dbReference type="SAM" id="Phobius"/>
    </source>
</evidence>
<keyword evidence="2" id="KW-1185">Reference proteome</keyword>
<dbReference type="WBParaSite" id="scf7180000424535.g13394">
    <property type="protein sequence ID" value="scf7180000424535.g13394"/>
    <property type="gene ID" value="scf7180000424535.g13394"/>
</dbReference>
<evidence type="ECO:0000313" key="2">
    <source>
        <dbReference type="Proteomes" id="UP000887560"/>
    </source>
</evidence>
<protein>
    <submittedName>
        <fullName evidence="3">G_PROTEIN_RECEP_F1_2 domain-containing protein</fullName>
    </submittedName>
</protein>
<organism evidence="2 3">
    <name type="scientific">Meloidogyne floridensis</name>
    <dbReference type="NCBI Taxonomy" id="298350"/>
    <lineage>
        <taxon>Eukaryota</taxon>
        <taxon>Metazoa</taxon>
        <taxon>Ecdysozoa</taxon>
        <taxon>Nematoda</taxon>
        <taxon>Chromadorea</taxon>
        <taxon>Rhabditida</taxon>
        <taxon>Tylenchina</taxon>
        <taxon>Tylenchomorpha</taxon>
        <taxon>Tylenchoidea</taxon>
        <taxon>Meloidogynidae</taxon>
        <taxon>Meloidogyninae</taxon>
        <taxon>Meloidogyne</taxon>
    </lineage>
</organism>
<keyword evidence="1" id="KW-0472">Membrane</keyword>
<sequence length="137" mass="15980">MRRKRFLKTATVSVQDTNSAKDRLLIFIICLASTTPCPLLIGIYNLFVLLYSILDNSMDDYTILAAIFDTIYNVDFLIIECFEEFCLLIMSKDFRSLVKKQFFKSTQNTSTTVNLQNSQRERMRQLNVQHNNFINNS</sequence>
<accession>A0A915PEJ2</accession>
<keyword evidence="1" id="KW-1133">Transmembrane helix</keyword>
<name>A0A915PEJ2_9BILA</name>
<dbReference type="Proteomes" id="UP000887560">
    <property type="component" value="Unplaced"/>
</dbReference>
<dbReference type="AlphaFoldDB" id="A0A915PEJ2"/>
<feature type="transmembrane region" description="Helical" evidence="1">
    <location>
        <begin position="24"/>
        <end position="51"/>
    </location>
</feature>
<keyword evidence="1" id="KW-0812">Transmembrane</keyword>
<proteinExistence type="predicted"/>
<evidence type="ECO:0000313" key="3">
    <source>
        <dbReference type="WBParaSite" id="scf7180000424535.g13394"/>
    </source>
</evidence>
<feature type="transmembrane region" description="Helical" evidence="1">
    <location>
        <begin position="71"/>
        <end position="90"/>
    </location>
</feature>